<name>A0A5C5ZDN5_9BACT</name>
<dbReference type="Proteomes" id="UP000318478">
    <property type="component" value="Unassembled WGS sequence"/>
</dbReference>
<reference evidence="3 4" key="1">
    <citation type="submission" date="2019-02" db="EMBL/GenBank/DDBJ databases">
        <title>Deep-cultivation of Planctomycetes and their phenomic and genomic characterization uncovers novel biology.</title>
        <authorList>
            <person name="Wiegand S."/>
            <person name="Jogler M."/>
            <person name="Boedeker C."/>
            <person name="Pinto D."/>
            <person name="Vollmers J."/>
            <person name="Rivas-Marin E."/>
            <person name="Kohn T."/>
            <person name="Peeters S.H."/>
            <person name="Heuer A."/>
            <person name="Rast P."/>
            <person name="Oberbeckmann S."/>
            <person name="Bunk B."/>
            <person name="Jeske O."/>
            <person name="Meyerdierks A."/>
            <person name="Storesund J.E."/>
            <person name="Kallscheuer N."/>
            <person name="Luecker S."/>
            <person name="Lage O.M."/>
            <person name="Pohl T."/>
            <person name="Merkel B.J."/>
            <person name="Hornburger P."/>
            <person name="Mueller R.-W."/>
            <person name="Bruemmer F."/>
            <person name="Labrenz M."/>
            <person name="Spormann A.M."/>
            <person name="Op Den Camp H."/>
            <person name="Overmann J."/>
            <person name="Amann R."/>
            <person name="Jetten M.S.M."/>
            <person name="Mascher T."/>
            <person name="Medema M.H."/>
            <person name="Devos D.P."/>
            <person name="Kaster A.-K."/>
            <person name="Ovreas L."/>
            <person name="Rohde M."/>
            <person name="Galperin M.Y."/>
            <person name="Jogler C."/>
        </authorList>
    </citation>
    <scope>NUCLEOTIDE SEQUENCE [LARGE SCALE GENOMIC DNA]</scope>
    <source>
        <strain evidence="3 4">Pla123a</strain>
    </source>
</reference>
<dbReference type="OrthoDB" id="264799at2"/>
<dbReference type="RefSeq" id="WP_146583704.1">
    <property type="nucleotide sequence ID" value="NZ_SJPO01000001.1"/>
</dbReference>
<feature type="transmembrane region" description="Helical" evidence="2">
    <location>
        <begin position="172"/>
        <end position="194"/>
    </location>
</feature>
<keyword evidence="2" id="KW-0812">Transmembrane</keyword>
<comment type="caution">
    <text evidence="3">The sequence shown here is derived from an EMBL/GenBank/DDBJ whole genome shotgun (WGS) entry which is preliminary data.</text>
</comment>
<gene>
    <name evidence="3" type="ORF">Pla123a_02490</name>
</gene>
<sequence>MALTRRNLFAMIRRRHWATWVAVALTTITMVLISIPSYPSDTTNRVGAQGNPANGWERVCQRVYDATSRDIEDDRLRAEQVDPSEAPWAAYEDLPGFQVPALQQHGWPLPSVVRSTRVSAFAMISSVKMPPVLTIGHAFTTCNGVPMHYVRWSNYHTWPLTGDRWGVHPGNLLVDLVTFALVVGGVGAVVEWWLRSRGGLFRFRLIDVLAAFTICAVALAWHHQHAELRDQEARLEADLNQGAALNRFSVYRTYTGPEWLQRLAGHPDYVPLLNHVTTAVLSSSEDWQGELNRLAELPYIEELRLASPLPKAAVAQLSRFGRLKTLNYRMYSPPGDALQQWLDAAADPDLIGPTDLAALAPLPLEELSISGHAIVMEDLERALAAIPSLKRLVIVEASITRGEYEQLCQRFPAVEIREHTLRGSHETDAERNQRVGDFKAERQEALKR</sequence>
<feature type="transmembrane region" description="Helical" evidence="2">
    <location>
        <begin position="20"/>
        <end position="38"/>
    </location>
</feature>
<accession>A0A5C5ZDN5</accession>
<protein>
    <submittedName>
        <fullName evidence="3">Uncharacterized protein</fullName>
    </submittedName>
</protein>
<feature type="region of interest" description="Disordered" evidence="1">
    <location>
        <begin position="422"/>
        <end position="448"/>
    </location>
</feature>
<organism evidence="3 4">
    <name type="scientific">Posidoniimonas polymericola</name>
    <dbReference type="NCBI Taxonomy" id="2528002"/>
    <lineage>
        <taxon>Bacteria</taxon>
        <taxon>Pseudomonadati</taxon>
        <taxon>Planctomycetota</taxon>
        <taxon>Planctomycetia</taxon>
        <taxon>Pirellulales</taxon>
        <taxon>Lacipirellulaceae</taxon>
        <taxon>Posidoniimonas</taxon>
    </lineage>
</organism>
<keyword evidence="2" id="KW-0472">Membrane</keyword>
<evidence type="ECO:0000256" key="1">
    <source>
        <dbReference type="SAM" id="MobiDB-lite"/>
    </source>
</evidence>
<dbReference type="EMBL" id="SJPO01000001">
    <property type="protein sequence ID" value="TWT85442.1"/>
    <property type="molecule type" value="Genomic_DNA"/>
</dbReference>
<proteinExistence type="predicted"/>
<evidence type="ECO:0000313" key="3">
    <source>
        <dbReference type="EMBL" id="TWT85442.1"/>
    </source>
</evidence>
<feature type="transmembrane region" description="Helical" evidence="2">
    <location>
        <begin position="201"/>
        <end position="221"/>
    </location>
</feature>
<keyword evidence="4" id="KW-1185">Reference proteome</keyword>
<keyword evidence="2" id="KW-1133">Transmembrane helix</keyword>
<evidence type="ECO:0000256" key="2">
    <source>
        <dbReference type="SAM" id="Phobius"/>
    </source>
</evidence>
<dbReference type="AlphaFoldDB" id="A0A5C5ZDN5"/>
<evidence type="ECO:0000313" key="4">
    <source>
        <dbReference type="Proteomes" id="UP000318478"/>
    </source>
</evidence>